<gene>
    <name evidence="5" type="ORF">CNX65_22070</name>
</gene>
<keyword evidence="6" id="KW-1185">Reference proteome</keyword>
<evidence type="ECO:0000259" key="4">
    <source>
        <dbReference type="PROSITE" id="PS01124"/>
    </source>
</evidence>
<dbReference type="EMBL" id="CP023445">
    <property type="protein sequence ID" value="ATE55642.1"/>
    <property type="molecule type" value="Genomic_DNA"/>
</dbReference>
<name>A0A290Z9J0_9PSEU</name>
<dbReference type="PANTHER" id="PTHR46796:SF12">
    <property type="entry name" value="HTH-TYPE DNA-BINDING TRANSCRIPTIONAL ACTIVATOR EUTR"/>
    <property type="match status" value="1"/>
</dbReference>
<dbReference type="InterPro" id="IPR050204">
    <property type="entry name" value="AraC_XylS_family_regulators"/>
</dbReference>
<dbReference type="InterPro" id="IPR018062">
    <property type="entry name" value="HTH_AraC-typ_CS"/>
</dbReference>
<proteinExistence type="predicted"/>
<dbReference type="PROSITE" id="PS00041">
    <property type="entry name" value="HTH_ARAC_FAMILY_1"/>
    <property type="match status" value="1"/>
</dbReference>
<evidence type="ECO:0000256" key="1">
    <source>
        <dbReference type="ARBA" id="ARBA00023015"/>
    </source>
</evidence>
<evidence type="ECO:0000256" key="2">
    <source>
        <dbReference type="ARBA" id="ARBA00023125"/>
    </source>
</evidence>
<evidence type="ECO:0000256" key="3">
    <source>
        <dbReference type="ARBA" id="ARBA00023163"/>
    </source>
</evidence>
<dbReference type="InterPro" id="IPR009057">
    <property type="entry name" value="Homeodomain-like_sf"/>
</dbReference>
<protein>
    <submittedName>
        <fullName evidence="5">AraC family transcriptional regulator</fullName>
    </submittedName>
</protein>
<organism evidence="5 6">
    <name type="scientific">Actinosynnema pretiosum</name>
    <dbReference type="NCBI Taxonomy" id="42197"/>
    <lineage>
        <taxon>Bacteria</taxon>
        <taxon>Bacillati</taxon>
        <taxon>Actinomycetota</taxon>
        <taxon>Actinomycetes</taxon>
        <taxon>Pseudonocardiales</taxon>
        <taxon>Pseudonocardiaceae</taxon>
        <taxon>Actinosynnema</taxon>
    </lineage>
</organism>
<keyword evidence="2" id="KW-0238">DNA-binding</keyword>
<dbReference type="PANTHER" id="PTHR46796">
    <property type="entry name" value="HTH-TYPE TRANSCRIPTIONAL ACTIVATOR RHAS-RELATED"/>
    <property type="match status" value="1"/>
</dbReference>
<dbReference type="GO" id="GO:0043565">
    <property type="term" value="F:sequence-specific DNA binding"/>
    <property type="evidence" value="ECO:0007669"/>
    <property type="project" value="InterPro"/>
</dbReference>
<reference evidence="5" key="1">
    <citation type="submission" date="2017-09" db="EMBL/GenBank/DDBJ databases">
        <title>Complete Genome Sequence of ansamitocin-producing Bacterium Actinosynnema pretiosum X47.</title>
        <authorList>
            <person name="Cao G."/>
            <person name="Zong G."/>
            <person name="Zhong C."/>
            <person name="Fu J."/>
        </authorList>
    </citation>
    <scope>NUCLEOTIDE SEQUENCE [LARGE SCALE GENOMIC DNA]</scope>
    <source>
        <strain evidence="5">X47</strain>
    </source>
</reference>
<accession>A0A290Z9J0</accession>
<dbReference type="InterPro" id="IPR018060">
    <property type="entry name" value="HTH_AraC"/>
</dbReference>
<dbReference type="GO" id="GO:0003700">
    <property type="term" value="F:DNA-binding transcription factor activity"/>
    <property type="evidence" value="ECO:0007669"/>
    <property type="project" value="InterPro"/>
</dbReference>
<sequence length="438" mass="46086">MEITALHADRALVLALPAGALRAGTGEVARALLAATPAGALPPLVVLDVRGAGVLAVGSARAVVAFARRCAERGSRCALLVEPGGALDRVVLDAVDPAGVLARRTSLEAALAQAAAPVPVPVPEERSPVEHVVDVSDDEAAEELLSATYTRLVLRSSGPQRGLRLASASLGEVRFDEVELRAAVDAEVDPLGSYVFGLVRSGRIDTGSADGPRAHGPGDAFLAARPDDPHRVTVERGELSVTVLPTSLLQQVAPGPEPVRFTGYAPVTPEAARGWTATRDHLRAELLADPELLTNPLVVGHASRLLAATALATFPNSTTPDPTVEDRLDAHPDALRRALAFIDANPDRDLTTSDVARAARVSARAVQLAFRRYLGTTPMAYLRQVRLDHARVDLSSATTGEDTVTRIAAKWGYGRASVFAARYRAAYGVSPSQTLRES</sequence>
<evidence type="ECO:0000313" key="5">
    <source>
        <dbReference type="EMBL" id="ATE55642.1"/>
    </source>
</evidence>
<dbReference type="Gene3D" id="1.10.10.60">
    <property type="entry name" value="Homeodomain-like"/>
    <property type="match status" value="1"/>
</dbReference>
<dbReference type="PROSITE" id="PS01124">
    <property type="entry name" value="HTH_ARAC_FAMILY_2"/>
    <property type="match status" value="1"/>
</dbReference>
<dbReference type="SUPFAM" id="SSF46689">
    <property type="entry name" value="Homeodomain-like"/>
    <property type="match status" value="2"/>
</dbReference>
<dbReference type="SMART" id="SM00342">
    <property type="entry name" value="HTH_ARAC"/>
    <property type="match status" value="1"/>
</dbReference>
<dbReference type="Pfam" id="PF12833">
    <property type="entry name" value="HTH_18"/>
    <property type="match status" value="1"/>
</dbReference>
<dbReference type="RefSeq" id="WP_096495473.1">
    <property type="nucleotide sequence ID" value="NZ_CP023445.1"/>
</dbReference>
<keyword evidence="3" id="KW-0804">Transcription</keyword>
<dbReference type="Proteomes" id="UP000218505">
    <property type="component" value="Chromosome"/>
</dbReference>
<feature type="domain" description="HTH araC/xylS-type" evidence="4">
    <location>
        <begin position="336"/>
        <end position="437"/>
    </location>
</feature>
<dbReference type="AlphaFoldDB" id="A0A290Z9J0"/>
<evidence type="ECO:0000313" key="6">
    <source>
        <dbReference type="Proteomes" id="UP000218505"/>
    </source>
</evidence>
<keyword evidence="1" id="KW-0805">Transcription regulation</keyword>
<dbReference type="KEGG" id="apre:CNX65_22070"/>